<dbReference type="SMART" id="SM00365">
    <property type="entry name" value="LRR_SD22"/>
    <property type="match status" value="5"/>
</dbReference>
<dbReference type="AlphaFoldDB" id="A0A3L8GIP0"/>
<dbReference type="Gene3D" id="3.80.10.10">
    <property type="entry name" value="Ribonuclease Inhibitor"/>
    <property type="match status" value="3"/>
</dbReference>
<dbReference type="SMR" id="A0A3L8GIP0"/>
<evidence type="ECO:0000313" key="8">
    <source>
        <dbReference type="Proteomes" id="UP000269148"/>
    </source>
</evidence>
<evidence type="ECO:0000256" key="3">
    <source>
        <dbReference type="SAM" id="MobiDB-lite"/>
    </source>
</evidence>
<feature type="compositionally biased region" description="Basic residues" evidence="3">
    <location>
        <begin position="36"/>
        <end position="57"/>
    </location>
</feature>
<protein>
    <submittedName>
        <fullName evidence="6">Internalin</fullName>
    </submittedName>
</protein>
<dbReference type="Proteomes" id="UP000269148">
    <property type="component" value="Unassembled WGS sequence"/>
</dbReference>
<reference evidence="5 7" key="1">
    <citation type="journal article" date="2014" name="Genome Announc.">
        <title>Complete Genome Sequence of a Virulent Strain, Streptococcus iniae ISET0901, Isolated from Diseased Tilapia.</title>
        <authorList>
            <person name="Pridgeon J.W."/>
            <person name="Zhang D."/>
            <person name="Zhang L."/>
        </authorList>
    </citation>
    <scope>NUCLEOTIDE SEQUENCE [LARGE SCALE GENOMIC DNA]</scope>
    <source>
        <strain evidence="5 7">ISET0901</strain>
    </source>
</reference>
<organism evidence="6 8">
    <name type="scientific">Streptococcus iniae</name>
    <name type="common">Streptococcus shiloi</name>
    <dbReference type="NCBI Taxonomy" id="1346"/>
    <lineage>
        <taxon>Bacteria</taxon>
        <taxon>Bacillati</taxon>
        <taxon>Bacillota</taxon>
        <taxon>Bacilli</taxon>
        <taxon>Lactobacillales</taxon>
        <taxon>Streptococcaceae</taxon>
        <taxon>Streptococcus</taxon>
    </lineage>
</organism>
<proteinExistence type="predicted"/>
<sequence length="759" mass="84530">MKKHSYLLMAGIALTCSLSLSACHSQGEKKPNQPSKHLKSKKVDAKKKSKTSQKKQKGVAGVDYPTDDGFMLSKQSKILSKTDSGIVVEHDGHSHFIFYKDLKGSQFAYLIPEGANLSKPMVTAEASSNHGSGHHYVFNPADIVAEDAQGYTVRHGDHFHYILKSSLGMSVSPSTNMQVQAQHNFVRNVNYTPQGSGISGLDFATSDGFKFDGKEIVGQTKDSILVNHNGHLHPITFNDLRQSGWGEIADYYESQSKGDKKNTPKDALEEEFKAKLDYLAKELGLSTDLIKRIETKDGKLGLEYPHGDHSHVLMLTDFEIGKAIPDPHDLYHARQLEKHKIGMQTLKNMGFDDEVVLDIVRTHMAATDFPSNETNPKAMEKWLASVTKVDLGSRKNPLKRFGLSYLPNLEALGIGFTPIDDMTPVLQFKKLKQLLMTATGVKNYDFLSQMPMLESIDVSQNGLDDLSFLVPYKKLNLVAAADNNLKTLAPLAELPNLQFLVLSNNQISDLSPLASLSKIQEIHIENNKLSNLNALTGKESLKILNLSENKGFDADSLKLPNLEMLTLEKVDLKSLDFIKNNPSLTELTVSHNQLKQLDGIEGHKRLVNLKAESNQLQTIKLPHKQESLKYLNVSKNELKDLEGVNDYQKLETLRAATNKLTSLKLKEANHQVTSLDVSDNNIPLEELKQPQENAIPIVIAQNFPSVREGSAADNGTAEEKAKRATDAESASHEELEHSEDDHHNHEHHHHDEDEHDHDH</sequence>
<evidence type="ECO:0000313" key="7">
    <source>
        <dbReference type="Proteomes" id="UP000025245"/>
    </source>
</evidence>
<keyword evidence="2" id="KW-0677">Repeat</keyword>
<evidence type="ECO:0000256" key="2">
    <source>
        <dbReference type="ARBA" id="ARBA00022737"/>
    </source>
</evidence>
<feature type="signal peptide" evidence="4">
    <location>
        <begin position="1"/>
        <end position="22"/>
    </location>
</feature>
<gene>
    <name evidence="6" type="ORF">DIY07_03650</name>
    <name evidence="5" type="ORF">DQ08_03190</name>
</gene>
<feature type="compositionally biased region" description="Basic and acidic residues" evidence="3">
    <location>
        <begin position="717"/>
        <end position="759"/>
    </location>
</feature>
<dbReference type="EMBL" id="CP007586">
    <property type="protein sequence ID" value="AHY15482.1"/>
    <property type="molecule type" value="Genomic_DNA"/>
</dbReference>
<dbReference type="Pfam" id="PF12799">
    <property type="entry name" value="LRR_4"/>
    <property type="match status" value="1"/>
</dbReference>
<dbReference type="PANTHER" id="PTHR47566">
    <property type="match status" value="1"/>
</dbReference>
<dbReference type="SUPFAM" id="SSF142887">
    <property type="entry name" value="PhtA domain-like"/>
    <property type="match status" value="3"/>
</dbReference>
<evidence type="ECO:0000313" key="6">
    <source>
        <dbReference type="EMBL" id="RLU57736.1"/>
    </source>
</evidence>
<dbReference type="InterPro" id="IPR025875">
    <property type="entry name" value="Leu-rich_rpt_4"/>
</dbReference>
<dbReference type="InterPro" id="IPR037228">
    <property type="entry name" value="PhtA_dom_sf"/>
</dbReference>
<evidence type="ECO:0000256" key="1">
    <source>
        <dbReference type="ARBA" id="ARBA00022614"/>
    </source>
</evidence>
<dbReference type="PROSITE" id="PS51257">
    <property type="entry name" value="PROKAR_LIPOPROTEIN"/>
    <property type="match status" value="1"/>
</dbReference>
<dbReference type="Gene3D" id="3.10.50.90">
    <property type="match status" value="3"/>
</dbReference>
<reference evidence="6 8" key="2">
    <citation type="submission" date="2018-06" db="EMBL/GenBank/DDBJ databases">
        <title>Mutators as drivers of adaptation in pathogenic bacteria and a risk factor for host jumps and vaccine escape.</title>
        <authorList>
            <person name="Barnes A.C."/>
            <person name="Silayeva O."/>
        </authorList>
    </citation>
    <scope>NUCLEOTIDE SEQUENCE [LARGE SCALE GENOMIC DNA]</scope>
    <source>
        <strain evidence="6 8">QMA0445</strain>
    </source>
</reference>
<dbReference type="EMBL" id="QLQD01000035">
    <property type="protein sequence ID" value="RLU57736.1"/>
    <property type="molecule type" value="Genomic_DNA"/>
</dbReference>
<evidence type="ECO:0000256" key="4">
    <source>
        <dbReference type="SAM" id="SignalP"/>
    </source>
</evidence>
<feature type="chain" id="PRO_5039563618" evidence="4">
    <location>
        <begin position="23"/>
        <end position="759"/>
    </location>
</feature>
<feature type="region of interest" description="Disordered" evidence="3">
    <location>
        <begin position="25"/>
        <end position="62"/>
    </location>
</feature>
<dbReference type="InterPro" id="IPR052574">
    <property type="entry name" value="CDIRP"/>
</dbReference>
<dbReference type="KEGG" id="siz:SI82_03410"/>
<dbReference type="InterPro" id="IPR001611">
    <property type="entry name" value="Leu-rich_rpt"/>
</dbReference>
<accession>A0A3L8GIP0</accession>
<dbReference type="InterPro" id="IPR032675">
    <property type="entry name" value="LRR_dom_sf"/>
</dbReference>
<dbReference type="SMART" id="SM00369">
    <property type="entry name" value="LRR_TYP"/>
    <property type="match status" value="3"/>
</dbReference>
<dbReference type="InterPro" id="IPR006270">
    <property type="entry name" value="Strep_his_triad_rpt"/>
</dbReference>
<dbReference type="STRING" id="1346.BMF34_03300"/>
<dbReference type="Proteomes" id="UP000025245">
    <property type="component" value="Chromosome"/>
</dbReference>
<dbReference type="RefSeq" id="WP_016355875.1">
    <property type="nucleotide sequence ID" value="NZ_CP010783.1"/>
</dbReference>
<dbReference type="KEGG" id="siq:DQ08_03190"/>
<dbReference type="KEGG" id="sio:DW64_03180"/>
<dbReference type="InterPro" id="IPR003591">
    <property type="entry name" value="Leu-rich_rpt_typical-subtyp"/>
</dbReference>
<dbReference type="SMART" id="SM00364">
    <property type="entry name" value="LRR_BAC"/>
    <property type="match status" value="4"/>
</dbReference>
<keyword evidence="7" id="KW-1185">Reference proteome</keyword>
<dbReference type="PROSITE" id="PS51450">
    <property type="entry name" value="LRR"/>
    <property type="match status" value="3"/>
</dbReference>
<dbReference type="PANTHER" id="PTHR47566:SF1">
    <property type="entry name" value="PROTEIN NUD1"/>
    <property type="match status" value="1"/>
</dbReference>
<dbReference type="Pfam" id="PF04270">
    <property type="entry name" value="Strep_his_triad"/>
    <property type="match status" value="4"/>
</dbReference>
<dbReference type="GeneID" id="35766289"/>
<dbReference type="GO" id="GO:0035591">
    <property type="term" value="F:signaling adaptor activity"/>
    <property type="evidence" value="ECO:0007669"/>
    <property type="project" value="TreeGrafter"/>
</dbReference>
<keyword evidence="4" id="KW-0732">Signal</keyword>
<keyword evidence="1" id="KW-0433">Leucine-rich repeat</keyword>
<evidence type="ECO:0000313" key="5">
    <source>
        <dbReference type="EMBL" id="AHY15482.1"/>
    </source>
</evidence>
<feature type="region of interest" description="Disordered" evidence="3">
    <location>
        <begin position="706"/>
        <end position="759"/>
    </location>
</feature>
<dbReference type="SUPFAM" id="SSF52058">
    <property type="entry name" value="L domain-like"/>
    <property type="match status" value="1"/>
</dbReference>
<name>A0A3L8GIP0_STRIN</name>
<dbReference type="OrthoDB" id="2237383at2"/>